<protein>
    <submittedName>
        <fullName evidence="1">Uncharacterized protein</fullName>
    </submittedName>
</protein>
<dbReference type="EMBL" id="ML987198">
    <property type="protein sequence ID" value="KAF2246801.1"/>
    <property type="molecule type" value="Genomic_DNA"/>
</dbReference>
<dbReference type="PANTHER" id="PTHR35896">
    <property type="entry name" value="IG-LIKE DOMAIN-CONTAINING PROTEIN"/>
    <property type="match status" value="1"/>
</dbReference>
<dbReference type="OrthoDB" id="3501153at2759"/>
<sequence length="141" mass="16341">CGNSSKQARALGCKWDQLSWAWLPPNCPSYANDLFMSAEEDPWVYYEDIEQTRVVSEEAWEQVLDGELRVFGERREHLSHCVYLLLSISQIVRDGTPFTEKLTNYEHSEHCANVLLEQLRKSPDWSELQTFAGTASFDQYC</sequence>
<dbReference type="AlphaFoldDB" id="A0A6A6I8V8"/>
<dbReference type="InterPro" id="IPR053008">
    <property type="entry name" value="Phomopsin_biosynth_assoc"/>
</dbReference>
<feature type="non-terminal residue" evidence="1">
    <location>
        <position position="1"/>
    </location>
</feature>
<evidence type="ECO:0000313" key="2">
    <source>
        <dbReference type="Proteomes" id="UP000800094"/>
    </source>
</evidence>
<accession>A0A6A6I8V8</accession>
<dbReference type="PANTHER" id="PTHR35896:SF3">
    <property type="entry name" value="MAJOR FACILITATOR SUPERFAMILY TRANSPORTER"/>
    <property type="match status" value="1"/>
</dbReference>
<dbReference type="Proteomes" id="UP000800094">
    <property type="component" value="Unassembled WGS sequence"/>
</dbReference>
<gene>
    <name evidence="1" type="ORF">BU26DRAFT_377948</name>
</gene>
<feature type="non-terminal residue" evidence="1">
    <location>
        <position position="141"/>
    </location>
</feature>
<proteinExistence type="predicted"/>
<reference evidence="1" key="1">
    <citation type="journal article" date="2020" name="Stud. Mycol.">
        <title>101 Dothideomycetes genomes: a test case for predicting lifestyles and emergence of pathogens.</title>
        <authorList>
            <person name="Haridas S."/>
            <person name="Albert R."/>
            <person name="Binder M."/>
            <person name="Bloem J."/>
            <person name="Labutti K."/>
            <person name="Salamov A."/>
            <person name="Andreopoulos B."/>
            <person name="Baker S."/>
            <person name="Barry K."/>
            <person name="Bills G."/>
            <person name="Bluhm B."/>
            <person name="Cannon C."/>
            <person name="Castanera R."/>
            <person name="Culley D."/>
            <person name="Daum C."/>
            <person name="Ezra D."/>
            <person name="Gonzalez J."/>
            <person name="Henrissat B."/>
            <person name="Kuo A."/>
            <person name="Liang C."/>
            <person name="Lipzen A."/>
            <person name="Lutzoni F."/>
            <person name="Magnuson J."/>
            <person name="Mondo S."/>
            <person name="Nolan M."/>
            <person name="Ohm R."/>
            <person name="Pangilinan J."/>
            <person name="Park H.-J."/>
            <person name="Ramirez L."/>
            <person name="Alfaro M."/>
            <person name="Sun H."/>
            <person name="Tritt A."/>
            <person name="Yoshinaga Y."/>
            <person name="Zwiers L.-H."/>
            <person name="Turgeon B."/>
            <person name="Goodwin S."/>
            <person name="Spatafora J."/>
            <person name="Crous P."/>
            <person name="Grigoriev I."/>
        </authorList>
    </citation>
    <scope>NUCLEOTIDE SEQUENCE</scope>
    <source>
        <strain evidence="1">CBS 122368</strain>
    </source>
</reference>
<dbReference type="GeneID" id="54575871"/>
<evidence type="ECO:0000313" key="1">
    <source>
        <dbReference type="EMBL" id="KAF2246801.1"/>
    </source>
</evidence>
<keyword evidence="2" id="KW-1185">Reference proteome</keyword>
<name>A0A6A6I8V8_9PLEO</name>
<dbReference type="RefSeq" id="XP_033681805.1">
    <property type="nucleotide sequence ID" value="XM_033822541.1"/>
</dbReference>
<organism evidence="1 2">
    <name type="scientific">Trematosphaeria pertusa</name>
    <dbReference type="NCBI Taxonomy" id="390896"/>
    <lineage>
        <taxon>Eukaryota</taxon>
        <taxon>Fungi</taxon>
        <taxon>Dikarya</taxon>
        <taxon>Ascomycota</taxon>
        <taxon>Pezizomycotina</taxon>
        <taxon>Dothideomycetes</taxon>
        <taxon>Pleosporomycetidae</taxon>
        <taxon>Pleosporales</taxon>
        <taxon>Massarineae</taxon>
        <taxon>Trematosphaeriaceae</taxon>
        <taxon>Trematosphaeria</taxon>
    </lineage>
</organism>